<accession>A0A645JX62</accession>
<name>A0A645JX62_9ZZZZ</name>
<protein>
    <submittedName>
        <fullName evidence="2">Uncharacterized protein</fullName>
    </submittedName>
</protein>
<reference evidence="2" key="1">
    <citation type="submission" date="2019-08" db="EMBL/GenBank/DDBJ databases">
        <authorList>
            <person name="Kucharzyk K."/>
            <person name="Murdoch R.W."/>
            <person name="Higgins S."/>
            <person name="Loffler F."/>
        </authorList>
    </citation>
    <scope>NUCLEOTIDE SEQUENCE</scope>
</reference>
<evidence type="ECO:0000313" key="2">
    <source>
        <dbReference type="EMBL" id="MPN64194.1"/>
    </source>
</evidence>
<comment type="caution">
    <text evidence="2">The sequence shown here is derived from an EMBL/GenBank/DDBJ whole genome shotgun (WGS) entry which is preliminary data.</text>
</comment>
<organism evidence="2">
    <name type="scientific">bioreactor metagenome</name>
    <dbReference type="NCBI Taxonomy" id="1076179"/>
    <lineage>
        <taxon>unclassified sequences</taxon>
        <taxon>metagenomes</taxon>
        <taxon>ecological metagenomes</taxon>
    </lineage>
</organism>
<evidence type="ECO:0000256" key="1">
    <source>
        <dbReference type="SAM" id="MobiDB-lite"/>
    </source>
</evidence>
<gene>
    <name evidence="2" type="ORF">SDC9_211965</name>
</gene>
<feature type="region of interest" description="Disordered" evidence="1">
    <location>
        <begin position="44"/>
        <end position="64"/>
    </location>
</feature>
<sequence length="84" mass="9071">MPGDGVPENDVVEHCCRHDRNADSRGHASDDRMVGTQVEQACGSHAGSCKPLDEPAPIGTSMRKGDHGLIRQVCRVTCAFKRRG</sequence>
<proteinExistence type="predicted"/>
<dbReference type="EMBL" id="VSSQ01144714">
    <property type="protein sequence ID" value="MPN64194.1"/>
    <property type="molecule type" value="Genomic_DNA"/>
</dbReference>
<dbReference type="AlphaFoldDB" id="A0A645JX62"/>